<organism evidence="3 4">
    <name type="scientific">Aphanomyces stellatus</name>
    <dbReference type="NCBI Taxonomy" id="120398"/>
    <lineage>
        <taxon>Eukaryota</taxon>
        <taxon>Sar</taxon>
        <taxon>Stramenopiles</taxon>
        <taxon>Oomycota</taxon>
        <taxon>Saprolegniomycetes</taxon>
        <taxon>Saprolegniales</taxon>
        <taxon>Verrucalvaceae</taxon>
        <taxon>Aphanomyces</taxon>
    </lineage>
</organism>
<gene>
    <name evidence="3" type="primary">Aste57867_12135</name>
    <name evidence="2" type="ORF">As57867_012090</name>
    <name evidence="3" type="ORF">ASTE57867_12135</name>
</gene>
<evidence type="ECO:0000313" key="3">
    <source>
        <dbReference type="EMBL" id="VFT88989.1"/>
    </source>
</evidence>
<sequence>MEENASCNDERSNAVEERLEKLERQVLQLPELICVAMGGQARRRSTEVESTLKTMHQRMDALEKRIGGIPAALALAIKTPVAKSPSPPSPLLDEFHQLSSALNVFSNAVYASHLPTHSHAASTIPASTPSTWTSYTCFTWSDGSMRRAPETWRFPSTTCSVLWQLWFHGDPAAGICPFRLLTGSDVPPCAQTNWTCAKGIMDVLVKAAGASVAAIAAMPPPASMSLFDAAFEKWWTRELASLDVEGIEDAKSIMYPALHALSSASVAETPSLLPPAKRRCLPRSSHED</sequence>
<feature type="coiled-coil region" evidence="1">
    <location>
        <begin position="5"/>
        <end position="65"/>
    </location>
</feature>
<dbReference type="Proteomes" id="UP000332933">
    <property type="component" value="Unassembled WGS sequence"/>
</dbReference>
<name>A0A485KV71_9STRA</name>
<reference evidence="2" key="2">
    <citation type="submission" date="2019-06" db="EMBL/GenBank/DDBJ databases">
        <title>Genomics analysis of Aphanomyces spp. identifies a new class of oomycete effector associated with host adaptation.</title>
        <authorList>
            <person name="Gaulin E."/>
        </authorList>
    </citation>
    <scope>NUCLEOTIDE SEQUENCE</scope>
    <source>
        <strain evidence="2">CBS 578.67</strain>
    </source>
</reference>
<dbReference type="AlphaFoldDB" id="A0A485KV71"/>
<keyword evidence="4" id="KW-1185">Reference proteome</keyword>
<reference evidence="3 4" key="1">
    <citation type="submission" date="2019-03" db="EMBL/GenBank/DDBJ databases">
        <authorList>
            <person name="Gaulin E."/>
            <person name="Dumas B."/>
        </authorList>
    </citation>
    <scope>NUCLEOTIDE SEQUENCE [LARGE SCALE GENOMIC DNA]</scope>
    <source>
        <strain evidence="3">CBS 568.67</strain>
    </source>
</reference>
<dbReference type="OrthoDB" id="66790at2759"/>
<accession>A0A485KV71</accession>
<evidence type="ECO:0000313" key="2">
    <source>
        <dbReference type="EMBL" id="KAF0697141.1"/>
    </source>
</evidence>
<proteinExistence type="predicted"/>
<dbReference type="EMBL" id="VJMH01005341">
    <property type="protein sequence ID" value="KAF0697141.1"/>
    <property type="molecule type" value="Genomic_DNA"/>
</dbReference>
<evidence type="ECO:0000256" key="1">
    <source>
        <dbReference type="SAM" id="Coils"/>
    </source>
</evidence>
<keyword evidence="1" id="KW-0175">Coiled coil</keyword>
<evidence type="ECO:0000313" key="4">
    <source>
        <dbReference type="Proteomes" id="UP000332933"/>
    </source>
</evidence>
<protein>
    <submittedName>
        <fullName evidence="3">Aste57867_12135 protein</fullName>
    </submittedName>
</protein>
<dbReference type="EMBL" id="CAADRA010005362">
    <property type="protein sequence ID" value="VFT88989.1"/>
    <property type="molecule type" value="Genomic_DNA"/>
</dbReference>